<dbReference type="InterPro" id="IPR012296">
    <property type="entry name" value="Nuclease_put_TT1808"/>
</dbReference>
<name>E4NHC5_KITSK</name>
<dbReference type="CDD" id="cd06260">
    <property type="entry name" value="DUF820-like"/>
    <property type="match status" value="1"/>
</dbReference>
<dbReference type="STRING" id="452652.KSE_51260"/>
<dbReference type="InterPro" id="IPR011335">
    <property type="entry name" value="Restrct_endonuc-II-like"/>
</dbReference>
<protein>
    <recommendedName>
        <fullName evidence="1">Putative restriction endonuclease domain-containing protein</fullName>
    </recommendedName>
</protein>
<gene>
    <name evidence="2" type="ordered locus">KSE_51260</name>
</gene>
<dbReference type="AlphaFoldDB" id="E4NHC5"/>
<reference evidence="2 3" key="1">
    <citation type="journal article" date="2010" name="DNA Res.">
        <title>Genome sequence of Kitasatospora setae NBRC 14216T: an evolutionary snapshot of the family Streptomycetaceae.</title>
        <authorList>
            <person name="Ichikawa N."/>
            <person name="Oguchi A."/>
            <person name="Ikeda H."/>
            <person name="Ishikawa J."/>
            <person name="Kitani S."/>
            <person name="Watanabe Y."/>
            <person name="Nakamura S."/>
            <person name="Katano Y."/>
            <person name="Kishi E."/>
            <person name="Sasagawa M."/>
            <person name="Ankai A."/>
            <person name="Fukui S."/>
            <person name="Hashimoto Y."/>
            <person name="Kamata S."/>
            <person name="Otoguro M."/>
            <person name="Tanikawa S."/>
            <person name="Nihira T."/>
            <person name="Horinouchi S."/>
            <person name="Ohnishi Y."/>
            <person name="Hayakawa M."/>
            <person name="Kuzuyama T."/>
            <person name="Arisawa A."/>
            <person name="Nomoto F."/>
            <person name="Miura H."/>
            <person name="Takahashi Y."/>
            <person name="Fujita N."/>
        </authorList>
    </citation>
    <scope>NUCLEOTIDE SEQUENCE [LARGE SCALE GENOMIC DNA]</scope>
    <source>
        <strain evidence="3">ATCC 33774 / DSM 43861 / JCM 3304 / KCC A-0304 / NBRC 14216 / KM-6054</strain>
    </source>
</reference>
<dbReference type="eggNOG" id="COG4636">
    <property type="taxonomic scope" value="Bacteria"/>
</dbReference>
<evidence type="ECO:0000313" key="2">
    <source>
        <dbReference type="EMBL" id="BAJ30905.1"/>
    </source>
</evidence>
<evidence type="ECO:0000313" key="3">
    <source>
        <dbReference type="Proteomes" id="UP000007076"/>
    </source>
</evidence>
<dbReference type="InterPro" id="IPR008538">
    <property type="entry name" value="Uma2"/>
</dbReference>
<sequence>MNATVSEDPCLTADFLALEAPEGYRAELVAGEIVLSPPQDGDHEAMIGRVLQQVLRAEPEFDYGPHKGLVVPGGRYIPDGTFTEYGAMRGQPGWWEPSGVVLVMEVTSRLPVREHELKRPGYALAGIPLYLVLDRGERTAVLYGRPVRGDYTLTTTARAGAPLPLPAPFGFELDTADLFA</sequence>
<proteinExistence type="predicted"/>
<dbReference type="Proteomes" id="UP000007076">
    <property type="component" value="Chromosome"/>
</dbReference>
<dbReference type="PANTHER" id="PTHR35400:SF3">
    <property type="entry name" value="SLL1072 PROTEIN"/>
    <property type="match status" value="1"/>
</dbReference>
<dbReference type="PATRIC" id="fig|452652.3.peg.5128"/>
<dbReference type="EMBL" id="AP010968">
    <property type="protein sequence ID" value="BAJ30905.1"/>
    <property type="molecule type" value="Genomic_DNA"/>
</dbReference>
<accession>E4NHC5</accession>
<dbReference type="RefSeq" id="WP_014138204.1">
    <property type="nucleotide sequence ID" value="NC_016109.1"/>
</dbReference>
<organism evidence="2 3">
    <name type="scientific">Kitasatospora setae (strain ATCC 33774 / DSM 43861 / JCM 3304 / KCC A-0304 / NBRC 14216 / KM-6054)</name>
    <name type="common">Streptomyces setae</name>
    <dbReference type="NCBI Taxonomy" id="452652"/>
    <lineage>
        <taxon>Bacteria</taxon>
        <taxon>Bacillati</taxon>
        <taxon>Actinomycetota</taxon>
        <taxon>Actinomycetes</taxon>
        <taxon>Kitasatosporales</taxon>
        <taxon>Streptomycetaceae</taxon>
        <taxon>Kitasatospora</taxon>
    </lineage>
</organism>
<dbReference type="KEGG" id="ksk:KSE_51260"/>
<dbReference type="Gene3D" id="3.90.1570.10">
    <property type="entry name" value="tt1808, chain A"/>
    <property type="match status" value="1"/>
</dbReference>
<dbReference type="SUPFAM" id="SSF52980">
    <property type="entry name" value="Restriction endonuclease-like"/>
    <property type="match status" value="1"/>
</dbReference>
<dbReference type="Pfam" id="PF05685">
    <property type="entry name" value="Uma2"/>
    <property type="match status" value="1"/>
</dbReference>
<feature type="domain" description="Putative restriction endonuclease" evidence="1">
    <location>
        <begin position="13"/>
        <end position="175"/>
    </location>
</feature>
<evidence type="ECO:0000259" key="1">
    <source>
        <dbReference type="Pfam" id="PF05685"/>
    </source>
</evidence>
<dbReference type="HOGENOM" id="CLU_076312_4_1_11"/>
<keyword evidence="3" id="KW-1185">Reference proteome</keyword>
<dbReference type="PANTHER" id="PTHR35400">
    <property type="entry name" value="SLR1083 PROTEIN"/>
    <property type="match status" value="1"/>
</dbReference>